<evidence type="ECO:0000313" key="4">
    <source>
        <dbReference type="Proteomes" id="UP001150538"/>
    </source>
</evidence>
<accession>A0A9W8DSG1</accession>
<proteinExistence type="predicted"/>
<dbReference type="AlphaFoldDB" id="A0A9W8DSG1"/>
<feature type="region of interest" description="Disordered" evidence="1">
    <location>
        <begin position="55"/>
        <end position="80"/>
    </location>
</feature>
<feature type="signal peptide" evidence="2">
    <location>
        <begin position="1"/>
        <end position="20"/>
    </location>
</feature>
<keyword evidence="4" id="KW-1185">Reference proteome</keyword>
<protein>
    <submittedName>
        <fullName evidence="3">Uncharacterized protein</fullName>
    </submittedName>
</protein>
<evidence type="ECO:0000313" key="3">
    <source>
        <dbReference type="EMBL" id="KAJ1916798.1"/>
    </source>
</evidence>
<feature type="compositionally biased region" description="Polar residues" evidence="1">
    <location>
        <begin position="59"/>
        <end position="72"/>
    </location>
</feature>
<dbReference type="Proteomes" id="UP001150538">
    <property type="component" value="Unassembled WGS sequence"/>
</dbReference>
<evidence type="ECO:0000256" key="1">
    <source>
        <dbReference type="SAM" id="MobiDB-lite"/>
    </source>
</evidence>
<evidence type="ECO:0000256" key="2">
    <source>
        <dbReference type="SAM" id="SignalP"/>
    </source>
</evidence>
<organism evidence="3 4">
    <name type="scientific">Mycoemilia scoparia</name>
    <dbReference type="NCBI Taxonomy" id="417184"/>
    <lineage>
        <taxon>Eukaryota</taxon>
        <taxon>Fungi</taxon>
        <taxon>Fungi incertae sedis</taxon>
        <taxon>Zoopagomycota</taxon>
        <taxon>Kickxellomycotina</taxon>
        <taxon>Kickxellomycetes</taxon>
        <taxon>Kickxellales</taxon>
        <taxon>Kickxellaceae</taxon>
        <taxon>Mycoemilia</taxon>
    </lineage>
</organism>
<keyword evidence="2" id="KW-0732">Signal</keyword>
<name>A0A9W8DSG1_9FUNG</name>
<feature type="chain" id="PRO_5040771013" evidence="2">
    <location>
        <begin position="21"/>
        <end position="181"/>
    </location>
</feature>
<comment type="caution">
    <text evidence="3">The sequence shown here is derived from an EMBL/GenBank/DDBJ whole genome shotgun (WGS) entry which is preliminary data.</text>
</comment>
<reference evidence="3" key="1">
    <citation type="submission" date="2022-07" db="EMBL/GenBank/DDBJ databases">
        <title>Phylogenomic reconstructions and comparative analyses of Kickxellomycotina fungi.</title>
        <authorList>
            <person name="Reynolds N.K."/>
            <person name="Stajich J.E."/>
            <person name="Barry K."/>
            <person name="Grigoriev I.V."/>
            <person name="Crous P."/>
            <person name="Smith M.E."/>
        </authorList>
    </citation>
    <scope>NUCLEOTIDE SEQUENCE</scope>
    <source>
        <strain evidence="3">NBRC 100468</strain>
    </source>
</reference>
<gene>
    <name evidence="3" type="ORF">H4219_003574</name>
</gene>
<sequence>MKFLATSSIIFASAIALAVSGTPSPKDESHVEHTAAAEAAVHNNAGNPKLESIAENEHSGSQPKIMTAQPQSHHGAATAAAEEGDAPKAMFADGGLLGGAGGHLYGNGPLGYGGLSGLIHGYGAAGLGGYGGIQGGYFPGLVGFGGYPFYGNPLYNHYLMSNGGGFGKFGGGLGYGGYGLY</sequence>
<dbReference type="EMBL" id="JANBPU010000091">
    <property type="protein sequence ID" value="KAJ1916798.1"/>
    <property type="molecule type" value="Genomic_DNA"/>
</dbReference>